<keyword evidence="2" id="KW-0812">Transmembrane</keyword>
<dbReference type="Gene3D" id="3.20.20.450">
    <property type="entry name" value="EAL domain"/>
    <property type="match status" value="1"/>
</dbReference>
<dbReference type="SUPFAM" id="SSF141868">
    <property type="entry name" value="EAL domain-like"/>
    <property type="match status" value="1"/>
</dbReference>
<dbReference type="InterPro" id="IPR035919">
    <property type="entry name" value="EAL_sf"/>
</dbReference>
<feature type="domain" description="PAS" evidence="3">
    <location>
        <begin position="382"/>
        <end position="439"/>
    </location>
</feature>
<accession>A0A2N3Q111</accession>
<dbReference type="Pfam" id="PF00990">
    <property type="entry name" value="GGDEF"/>
    <property type="match status" value="1"/>
</dbReference>
<dbReference type="InterPro" id="IPR052155">
    <property type="entry name" value="Biofilm_reg_signaling"/>
</dbReference>
<dbReference type="InterPro" id="IPR029787">
    <property type="entry name" value="Nucleotide_cyclase"/>
</dbReference>
<dbReference type="CDD" id="cd00130">
    <property type="entry name" value="PAS"/>
    <property type="match status" value="1"/>
</dbReference>
<dbReference type="NCBIfam" id="TIGR00254">
    <property type="entry name" value="GGDEF"/>
    <property type="match status" value="1"/>
</dbReference>
<dbReference type="PANTHER" id="PTHR44757:SF2">
    <property type="entry name" value="BIOFILM ARCHITECTURE MAINTENANCE PROTEIN MBAA"/>
    <property type="match status" value="1"/>
</dbReference>
<dbReference type="InterPro" id="IPR043128">
    <property type="entry name" value="Rev_trsase/Diguanyl_cyclase"/>
</dbReference>
<evidence type="ECO:0000259" key="6">
    <source>
        <dbReference type="PROSITE" id="PS50887"/>
    </source>
</evidence>
<dbReference type="PANTHER" id="PTHR44757">
    <property type="entry name" value="DIGUANYLATE CYCLASE DGCP"/>
    <property type="match status" value="1"/>
</dbReference>
<dbReference type="FunFam" id="3.20.20.450:FF:000001">
    <property type="entry name" value="Cyclic di-GMP phosphodiesterase yahA"/>
    <property type="match status" value="1"/>
</dbReference>
<dbReference type="OrthoDB" id="7251575at2"/>
<feature type="domain" description="EAL" evidence="5">
    <location>
        <begin position="684"/>
        <end position="939"/>
    </location>
</feature>
<proteinExistence type="predicted"/>
<evidence type="ECO:0000259" key="4">
    <source>
        <dbReference type="PROSITE" id="PS50113"/>
    </source>
</evidence>
<dbReference type="FunFam" id="3.30.70.270:FF:000001">
    <property type="entry name" value="Diguanylate cyclase domain protein"/>
    <property type="match status" value="1"/>
</dbReference>
<evidence type="ECO:0000259" key="5">
    <source>
        <dbReference type="PROSITE" id="PS50883"/>
    </source>
</evidence>
<dbReference type="AlphaFoldDB" id="A0A2N3Q111"/>
<dbReference type="PROSITE" id="PS50883">
    <property type="entry name" value="EAL"/>
    <property type="match status" value="1"/>
</dbReference>
<keyword evidence="8" id="KW-1185">Reference proteome</keyword>
<comment type="caution">
    <text evidence="7">The sequence shown here is derived from an EMBL/GenBank/DDBJ whole genome shotgun (WGS) entry which is preliminary data.</text>
</comment>
<protein>
    <submittedName>
        <fullName evidence="7">Uncharacterized protein</fullName>
    </submittedName>
</protein>
<dbReference type="GO" id="GO:0071111">
    <property type="term" value="F:cyclic-guanylate-specific phosphodiesterase activity"/>
    <property type="evidence" value="ECO:0007669"/>
    <property type="project" value="UniProtKB-EC"/>
</dbReference>
<dbReference type="InterPro" id="IPR001633">
    <property type="entry name" value="EAL_dom"/>
</dbReference>
<dbReference type="PROSITE" id="PS50887">
    <property type="entry name" value="GGDEF"/>
    <property type="match status" value="1"/>
</dbReference>
<keyword evidence="2" id="KW-1133">Transmembrane helix</keyword>
<dbReference type="CDD" id="cd18774">
    <property type="entry name" value="PDC2_HK_sensor"/>
    <property type="match status" value="1"/>
</dbReference>
<sequence length="952" mass="104560">MRRRLRLGINAWLILLSLFSAIPIVLFSGFTIYRLGVSQQNVQISRLSHRAVAAAVAVEQRLAAMSAMTRGLALSDAALQGDVPALYRQATRLLKVAPEARLITLIDAEGRQIFNTAVPLGSAIPPASQGEVVRRVFSTGLPVVSDLYTGVVVAEPTISINVPVSREGRVVYCLRMSVLVDIFSQALRDQAVPPGWTVALISQSGVIIARNHEAEQFVGERSRDDIFEAIASRREGVFDSVTHEGTQVKTLVQRIPEADWAVVIGAPVALLNAGLMQSLWAMGIGGALLVMVGMAASLWLARHLARQVSDLAVASTTLDAGEERRLPATLIRELDEMGAALGNARSREIQVCAELSESKTTEAMLARLVEELRLSQAQVIQSAGRFQALLKTASDGIHTLDEHGNLLETSDSFLRMLGYEAHEMEGMAVGDWYVDFHPDTTLASLRFQVEEQEGRIFEAKFRRRDGTVFDVEISCRGVHVDGMRYLYAAARDITERKTAEAKIQQLAFYDSLTHLPNRRLLLERLTQAKALVSRNGTHGAVAFFDVDNFKILNDTLGHRMGDLLLAEIAGRLKACVRDTDTVARFGGDEFVIVLEDLSGDVEEAALRADGIVEKVLEHLAEPYQLENHLHFSTVSLGVTLFHDKDVTNDDLLRQADLAMYQAKAGGRNTRRFFDPKMQAGLAAQSALESDLRAALENKESLVLHYQPQVDRRGGLIGAEGLLRWRHPVKGIVQPDEFIPLAEASGLILALGTRVIAMACDQLAAWSRDPVTSHLALAINVSARQFRHPGFIGEVEGALARSKIDPRLLKLELTESLLLQEMDDAVQKMRALENLGVSLSLDDFGTGYSSLAYLKRLPLSQIKIDRSFVRDILVDANDATIAKTIIVLGKSLGLSVIAEGVEEPGQWRFLHDEGCDQAQGFLFGRPMPAEEFLVHVRQRSRMSSLSDGLSLVH</sequence>
<dbReference type="InterPro" id="IPR000700">
    <property type="entry name" value="PAS-assoc_C"/>
</dbReference>
<dbReference type="PROSITE" id="PS50112">
    <property type="entry name" value="PAS"/>
    <property type="match status" value="1"/>
</dbReference>
<comment type="catalytic activity">
    <reaction evidence="1">
        <text>3',3'-c-di-GMP + H2O = 5'-phosphoguanylyl(3'-&gt;5')guanosine + H(+)</text>
        <dbReference type="Rhea" id="RHEA:24902"/>
        <dbReference type="ChEBI" id="CHEBI:15377"/>
        <dbReference type="ChEBI" id="CHEBI:15378"/>
        <dbReference type="ChEBI" id="CHEBI:58754"/>
        <dbReference type="ChEBI" id="CHEBI:58805"/>
        <dbReference type="EC" id="3.1.4.52"/>
    </reaction>
    <physiologicalReaction direction="left-to-right" evidence="1">
        <dbReference type="Rhea" id="RHEA:24903"/>
    </physiologicalReaction>
</comment>
<dbReference type="SMART" id="SM00267">
    <property type="entry name" value="GGDEF"/>
    <property type="match status" value="1"/>
</dbReference>
<dbReference type="Proteomes" id="UP000233293">
    <property type="component" value="Unassembled WGS sequence"/>
</dbReference>
<dbReference type="InterPro" id="IPR000014">
    <property type="entry name" value="PAS"/>
</dbReference>
<dbReference type="CDD" id="cd01948">
    <property type="entry name" value="EAL"/>
    <property type="match status" value="1"/>
</dbReference>
<dbReference type="Gene3D" id="3.30.450.20">
    <property type="entry name" value="PAS domain"/>
    <property type="match status" value="3"/>
</dbReference>
<dbReference type="SMART" id="SM00052">
    <property type="entry name" value="EAL"/>
    <property type="match status" value="1"/>
</dbReference>
<dbReference type="CDD" id="cd18773">
    <property type="entry name" value="PDC1_HK_sensor"/>
    <property type="match status" value="1"/>
</dbReference>
<feature type="domain" description="PAC" evidence="4">
    <location>
        <begin position="455"/>
        <end position="505"/>
    </location>
</feature>
<dbReference type="PROSITE" id="PS50113">
    <property type="entry name" value="PAC"/>
    <property type="match status" value="1"/>
</dbReference>
<dbReference type="RefSeq" id="WP_101248590.1">
    <property type="nucleotide sequence ID" value="NZ_PIUM01000001.1"/>
</dbReference>
<dbReference type="NCBIfam" id="TIGR00229">
    <property type="entry name" value="sensory_box"/>
    <property type="match status" value="1"/>
</dbReference>
<reference evidence="8" key="1">
    <citation type="submission" date="2017-12" db="EMBL/GenBank/DDBJ databases">
        <title>Draft genome sequence of Telmatospirillum siberiense 26-4b1T, an acidotolerant peatland alphaproteobacterium potentially involved in sulfur cycling.</title>
        <authorList>
            <person name="Hausmann B."/>
            <person name="Pjevac P."/>
            <person name="Schreck K."/>
            <person name="Herbold C.W."/>
            <person name="Daims H."/>
            <person name="Wagner M."/>
            <person name="Pester M."/>
            <person name="Loy A."/>
        </authorList>
    </citation>
    <scope>NUCLEOTIDE SEQUENCE [LARGE SCALE GENOMIC DNA]</scope>
    <source>
        <strain evidence="8">26-4b1</strain>
    </source>
</reference>
<dbReference type="InterPro" id="IPR000160">
    <property type="entry name" value="GGDEF_dom"/>
</dbReference>
<dbReference type="SUPFAM" id="SSF55073">
    <property type="entry name" value="Nucleotide cyclase"/>
    <property type="match status" value="1"/>
</dbReference>
<dbReference type="CDD" id="cd01949">
    <property type="entry name" value="GGDEF"/>
    <property type="match status" value="1"/>
</dbReference>
<dbReference type="SUPFAM" id="SSF55785">
    <property type="entry name" value="PYP-like sensor domain (PAS domain)"/>
    <property type="match status" value="1"/>
</dbReference>
<evidence type="ECO:0000256" key="2">
    <source>
        <dbReference type="SAM" id="Phobius"/>
    </source>
</evidence>
<organism evidence="7 8">
    <name type="scientific">Telmatospirillum siberiense</name>
    <dbReference type="NCBI Taxonomy" id="382514"/>
    <lineage>
        <taxon>Bacteria</taxon>
        <taxon>Pseudomonadati</taxon>
        <taxon>Pseudomonadota</taxon>
        <taxon>Alphaproteobacteria</taxon>
        <taxon>Rhodospirillales</taxon>
        <taxon>Rhodospirillaceae</taxon>
        <taxon>Telmatospirillum</taxon>
    </lineage>
</organism>
<dbReference type="SMART" id="SM00091">
    <property type="entry name" value="PAS"/>
    <property type="match status" value="1"/>
</dbReference>
<dbReference type="Pfam" id="PF00563">
    <property type="entry name" value="EAL"/>
    <property type="match status" value="1"/>
</dbReference>
<evidence type="ECO:0000313" key="7">
    <source>
        <dbReference type="EMBL" id="PKU26360.1"/>
    </source>
</evidence>
<feature type="transmembrane region" description="Helical" evidence="2">
    <location>
        <begin position="12"/>
        <end position="33"/>
    </location>
</feature>
<dbReference type="GO" id="GO:0071732">
    <property type="term" value="P:cellular response to nitric oxide"/>
    <property type="evidence" value="ECO:0007669"/>
    <property type="project" value="UniProtKB-ARBA"/>
</dbReference>
<evidence type="ECO:0000313" key="8">
    <source>
        <dbReference type="Proteomes" id="UP000233293"/>
    </source>
</evidence>
<dbReference type="Pfam" id="PF13426">
    <property type="entry name" value="PAS_9"/>
    <property type="match status" value="1"/>
</dbReference>
<evidence type="ECO:0000256" key="1">
    <source>
        <dbReference type="ARBA" id="ARBA00051114"/>
    </source>
</evidence>
<dbReference type="InterPro" id="IPR035965">
    <property type="entry name" value="PAS-like_dom_sf"/>
</dbReference>
<dbReference type="EMBL" id="PIUM01000001">
    <property type="protein sequence ID" value="PKU26360.1"/>
    <property type="molecule type" value="Genomic_DNA"/>
</dbReference>
<keyword evidence="2" id="KW-0472">Membrane</keyword>
<evidence type="ECO:0000259" key="3">
    <source>
        <dbReference type="PROSITE" id="PS50112"/>
    </source>
</evidence>
<gene>
    <name evidence="7" type="ORF">CWS72_00465</name>
</gene>
<name>A0A2N3Q111_9PROT</name>
<feature type="domain" description="GGDEF" evidence="6">
    <location>
        <begin position="537"/>
        <end position="675"/>
    </location>
</feature>
<dbReference type="Gene3D" id="3.30.70.270">
    <property type="match status" value="1"/>
</dbReference>